<dbReference type="GO" id="GO:0022904">
    <property type="term" value="P:respiratory electron transport chain"/>
    <property type="evidence" value="ECO:0007669"/>
    <property type="project" value="TreeGrafter"/>
</dbReference>
<dbReference type="GO" id="GO:0071949">
    <property type="term" value="F:FAD binding"/>
    <property type="evidence" value="ECO:0007669"/>
    <property type="project" value="InterPro"/>
</dbReference>
<dbReference type="PROSITE" id="PS51387">
    <property type="entry name" value="FAD_PCMH"/>
    <property type="match status" value="1"/>
</dbReference>
<dbReference type="InterPro" id="IPR006094">
    <property type="entry name" value="Oxid_FAD_bind_N"/>
</dbReference>
<protein>
    <recommendedName>
        <fullName evidence="1">FAD-binding PCMH-type domain-containing protein</fullName>
    </recommendedName>
</protein>
<organism evidence="2">
    <name type="scientific">marine metagenome</name>
    <dbReference type="NCBI Taxonomy" id="408172"/>
    <lineage>
        <taxon>unclassified sequences</taxon>
        <taxon>metagenomes</taxon>
        <taxon>ecological metagenomes</taxon>
    </lineage>
</organism>
<dbReference type="InterPro" id="IPR051264">
    <property type="entry name" value="FAD-oxidored/transferase_4"/>
</dbReference>
<dbReference type="InterPro" id="IPR036318">
    <property type="entry name" value="FAD-bd_PCMH-like_sf"/>
</dbReference>
<accession>A0A382JGE0</accession>
<dbReference type="Gene3D" id="3.30.43.10">
    <property type="entry name" value="Uridine Diphospho-n-acetylenolpyruvylglucosamine Reductase, domain 2"/>
    <property type="match status" value="1"/>
</dbReference>
<dbReference type="PANTHER" id="PTHR43716">
    <property type="entry name" value="D-2-HYDROXYGLUTARATE DEHYDROGENASE, MITOCHONDRIAL"/>
    <property type="match status" value="1"/>
</dbReference>
<dbReference type="InterPro" id="IPR016166">
    <property type="entry name" value="FAD-bd_PCMH"/>
</dbReference>
<feature type="non-terminal residue" evidence="2">
    <location>
        <position position="129"/>
    </location>
</feature>
<reference evidence="2" key="1">
    <citation type="submission" date="2018-05" db="EMBL/GenBank/DDBJ databases">
        <authorList>
            <person name="Lanie J.A."/>
            <person name="Ng W.-L."/>
            <person name="Kazmierczak K.M."/>
            <person name="Andrzejewski T.M."/>
            <person name="Davidsen T.M."/>
            <person name="Wayne K.J."/>
            <person name="Tettelin H."/>
            <person name="Glass J.I."/>
            <person name="Rusch D."/>
            <person name="Podicherti R."/>
            <person name="Tsui H.-C.T."/>
            <person name="Winkler M.E."/>
        </authorList>
    </citation>
    <scope>NUCLEOTIDE SEQUENCE</scope>
</reference>
<dbReference type="PANTHER" id="PTHR43716:SF2">
    <property type="entry name" value="BLL6224 PROTEIN"/>
    <property type="match status" value="1"/>
</dbReference>
<gene>
    <name evidence="2" type="ORF">METZ01_LOCUS263077</name>
</gene>
<dbReference type="EMBL" id="UINC01073667">
    <property type="protein sequence ID" value="SVC10223.1"/>
    <property type="molecule type" value="Genomic_DNA"/>
</dbReference>
<name>A0A382JGE0_9ZZZZ</name>
<evidence type="ECO:0000313" key="2">
    <source>
        <dbReference type="EMBL" id="SVC10223.1"/>
    </source>
</evidence>
<proteinExistence type="predicted"/>
<sequence length="129" mass="14422">MPLNLNHFLKEFEIIVGTNNCISDQSKIKVYLEDWRGQIRGSTPLMLFPEALDEVQKIVSLCFLNDIKIVSQGGNTSLCGANVPQSSEHQIEIILNTSKLNKFLSIDPYNQSIIVESGCVLQNIQEIAD</sequence>
<dbReference type="InterPro" id="IPR016167">
    <property type="entry name" value="FAD-bd_PCMH_sub1"/>
</dbReference>
<dbReference type="Pfam" id="PF01565">
    <property type="entry name" value="FAD_binding_4"/>
    <property type="match status" value="1"/>
</dbReference>
<dbReference type="AlphaFoldDB" id="A0A382JGE0"/>
<dbReference type="SUPFAM" id="SSF56176">
    <property type="entry name" value="FAD-binding/transporter-associated domain-like"/>
    <property type="match status" value="1"/>
</dbReference>
<evidence type="ECO:0000259" key="1">
    <source>
        <dbReference type="PROSITE" id="PS51387"/>
    </source>
</evidence>
<feature type="domain" description="FAD-binding PCMH-type" evidence="1">
    <location>
        <begin position="39"/>
        <end position="129"/>
    </location>
</feature>